<evidence type="ECO:0000256" key="2">
    <source>
        <dbReference type="ARBA" id="ARBA00029447"/>
    </source>
</evidence>
<dbReference type="PROSITE" id="PS50111">
    <property type="entry name" value="CHEMOTAXIS_TRANSDUC_2"/>
    <property type="match status" value="1"/>
</dbReference>
<proteinExistence type="inferred from homology"/>
<evidence type="ECO:0000259" key="6">
    <source>
        <dbReference type="PROSITE" id="PS50885"/>
    </source>
</evidence>
<dbReference type="PROSITE" id="PS50885">
    <property type="entry name" value="HAMP"/>
    <property type="match status" value="1"/>
</dbReference>
<dbReference type="Gene3D" id="6.10.340.10">
    <property type="match status" value="1"/>
</dbReference>
<evidence type="ECO:0000313" key="8">
    <source>
        <dbReference type="Proteomes" id="UP000512286"/>
    </source>
</evidence>
<name>A0A7D6ZNF1_9CLOT</name>
<protein>
    <submittedName>
        <fullName evidence="7">Methyl-accepting chemotaxis protein</fullName>
    </submittedName>
</protein>
<dbReference type="Pfam" id="PF00015">
    <property type="entry name" value="MCPsignal"/>
    <property type="match status" value="1"/>
</dbReference>
<dbReference type="EMBL" id="CP059378">
    <property type="protein sequence ID" value="QLY78623.1"/>
    <property type="molecule type" value="Genomic_DNA"/>
</dbReference>
<feature type="domain" description="HAMP" evidence="6">
    <location>
        <begin position="228"/>
        <end position="274"/>
    </location>
</feature>
<evidence type="ECO:0000256" key="4">
    <source>
        <dbReference type="SAM" id="Phobius"/>
    </source>
</evidence>
<dbReference type="InterPro" id="IPR004089">
    <property type="entry name" value="MCPsignal_dom"/>
</dbReference>
<dbReference type="CDD" id="cd06225">
    <property type="entry name" value="HAMP"/>
    <property type="match status" value="1"/>
</dbReference>
<dbReference type="SUPFAM" id="SSF58104">
    <property type="entry name" value="Methyl-accepting chemotaxis protein (MCP) signaling domain"/>
    <property type="match status" value="1"/>
</dbReference>
<feature type="domain" description="Methyl-accepting transducer" evidence="5">
    <location>
        <begin position="293"/>
        <end position="564"/>
    </location>
</feature>
<keyword evidence="4" id="KW-0812">Transmembrane</keyword>
<dbReference type="PANTHER" id="PTHR32089">
    <property type="entry name" value="METHYL-ACCEPTING CHEMOTAXIS PROTEIN MCPB"/>
    <property type="match status" value="1"/>
</dbReference>
<dbReference type="SMART" id="SM00283">
    <property type="entry name" value="MA"/>
    <property type="match status" value="1"/>
</dbReference>
<keyword evidence="4" id="KW-0472">Membrane</keyword>
<dbReference type="KEGG" id="cint:HZF06_16240"/>
<feature type="transmembrane region" description="Helical" evidence="4">
    <location>
        <begin position="12"/>
        <end position="33"/>
    </location>
</feature>
<dbReference type="AlphaFoldDB" id="A0A7D6ZNF1"/>
<evidence type="ECO:0000256" key="1">
    <source>
        <dbReference type="ARBA" id="ARBA00023224"/>
    </source>
</evidence>
<evidence type="ECO:0000313" key="7">
    <source>
        <dbReference type="EMBL" id="QLY78623.1"/>
    </source>
</evidence>
<feature type="transmembrane region" description="Helical" evidence="4">
    <location>
        <begin position="198"/>
        <end position="221"/>
    </location>
</feature>
<evidence type="ECO:0000256" key="3">
    <source>
        <dbReference type="PROSITE-ProRule" id="PRU00284"/>
    </source>
</evidence>
<dbReference type="GO" id="GO:0016020">
    <property type="term" value="C:membrane"/>
    <property type="evidence" value="ECO:0007669"/>
    <property type="project" value="InterPro"/>
</dbReference>
<dbReference type="PANTHER" id="PTHR32089:SF112">
    <property type="entry name" value="LYSOZYME-LIKE PROTEIN-RELATED"/>
    <property type="match status" value="1"/>
</dbReference>
<dbReference type="Gene3D" id="1.10.287.950">
    <property type="entry name" value="Methyl-accepting chemotaxis protein"/>
    <property type="match status" value="1"/>
</dbReference>
<accession>A0A7D6ZNF1</accession>
<sequence>MKREVGIGTKLYALIIFVIIFIVGMCTFSWYTVSKFNNSTKERLEESRSYTILVDEARDAQVEFKIQVQEWKNVLLRGNSKDNFDKYYNQFIQSNTNVQEKLLKLKESMKNSSLDTELVDSLILNHKELFDKYSIAIKSYDINNSESYKTVDELVSGIDRQTTSDMDSLVENIESKSTEAAEMMIKTSESDKNTFTKYLVILVGLGLVATIVFTIIIMSTYKGIKMFINQFKSLMEQAEKGDLTIKGEIHKKDELGEVTSKFNEFITSIRNLISETKEATETVALSSNEIMKTTDEISNTSQEVANTVSDLAESTSKQIEFAEQSNEKVKVVVEGLKKITTNSIYINKLTNTAIETVNSGASTLKEQIKIMDNTKDSSKKVSEVIWNLSTKSNEIGEVVEFINGITEQINLLSLNAAIEAARAGEAGRGFTVVANEVKKLAELSRESTLKISKLITEIQSDIKKSVEEVSNTNQSIDKQAVALKNTDDSLKKIETSVFEVTQKIKEVTAETEAINNSTSVVEEAIGKIVALIETNASSTEEVAASTEEHTASIEEISASMNVLTDLSNNLEKTIQKFKV</sequence>
<reference evidence="7 8" key="1">
    <citation type="submission" date="2020-07" db="EMBL/GenBank/DDBJ databases">
        <title>Electron transfer.</title>
        <authorList>
            <person name="Huang L."/>
            <person name="Liu X."/>
            <person name="Zhou S."/>
        </authorList>
    </citation>
    <scope>NUCLEOTIDE SEQUENCE [LARGE SCALE GENOMIC DNA]</scope>
    <source>
        <strain evidence="7 8">Lx1</strain>
    </source>
</reference>
<dbReference type="GO" id="GO:0007165">
    <property type="term" value="P:signal transduction"/>
    <property type="evidence" value="ECO:0007669"/>
    <property type="project" value="UniProtKB-KW"/>
</dbReference>
<comment type="similarity">
    <text evidence="2">Belongs to the methyl-accepting chemotaxis (MCP) protein family.</text>
</comment>
<keyword evidence="4" id="KW-1133">Transmembrane helix</keyword>
<evidence type="ECO:0000259" key="5">
    <source>
        <dbReference type="PROSITE" id="PS50111"/>
    </source>
</evidence>
<keyword evidence="1 3" id="KW-0807">Transducer</keyword>
<dbReference type="InterPro" id="IPR003660">
    <property type="entry name" value="HAMP_dom"/>
</dbReference>
<dbReference type="RefSeq" id="WP_181600955.1">
    <property type="nucleotide sequence ID" value="NZ_CP059378.1"/>
</dbReference>
<organism evidence="7 8">
    <name type="scientific">Clostridium intestinale</name>
    <dbReference type="NCBI Taxonomy" id="36845"/>
    <lineage>
        <taxon>Bacteria</taxon>
        <taxon>Bacillati</taxon>
        <taxon>Bacillota</taxon>
        <taxon>Clostridia</taxon>
        <taxon>Eubacteriales</taxon>
        <taxon>Clostridiaceae</taxon>
        <taxon>Clostridium</taxon>
    </lineage>
</organism>
<gene>
    <name evidence="7" type="ORF">HZF06_16240</name>
</gene>
<dbReference type="Proteomes" id="UP000512286">
    <property type="component" value="Chromosome"/>
</dbReference>